<dbReference type="PROSITE" id="PS51225">
    <property type="entry name" value="MARVEL"/>
    <property type="match status" value="1"/>
</dbReference>
<evidence type="ECO:0000313" key="8">
    <source>
        <dbReference type="EMBL" id="OXA55338.1"/>
    </source>
</evidence>
<evidence type="ECO:0000256" key="2">
    <source>
        <dbReference type="ARBA" id="ARBA00022692"/>
    </source>
</evidence>
<dbReference type="InterPro" id="IPR008253">
    <property type="entry name" value="Marvel"/>
</dbReference>
<proteinExistence type="predicted"/>
<dbReference type="GO" id="GO:0016020">
    <property type="term" value="C:membrane"/>
    <property type="evidence" value="ECO:0007669"/>
    <property type="project" value="UniProtKB-SubCell"/>
</dbReference>
<keyword evidence="4 5" id="KW-0472">Membrane</keyword>
<keyword evidence="3 6" id="KW-1133">Transmembrane helix</keyword>
<dbReference type="PANTHER" id="PTHR22776">
    <property type="entry name" value="MARVEL-CONTAINING POTENTIAL LIPID RAFT-ASSOCIATED PROTEIN"/>
    <property type="match status" value="1"/>
</dbReference>
<keyword evidence="9" id="KW-1185">Reference proteome</keyword>
<evidence type="ECO:0000256" key="1">
    <source>
        <dbReference type="ARBA" id="ARBA00004141"/>
    </source>
</evidence>
<evidence type="ECO:0000313" key="9">
    <source>
        <dbReference type="Proteomes" id="UP000198287"/>
    </source>
</evidence>
<dbReference type="Proteomes" id="UP000198287">
    <property type="component" value="Unassembled WGS sequence"/>
</dbReference>
<evidence type="ECO:0000256" key="3">
    <source>
        <dbReference type="ARBA" id="ARBA00022989"/>
    </source>
</evidence>
<dbReference type="AlphaFoldDB" id="A0A226EDM6"/>
<keyword evidence="2 5" id="KW-0812">Transmembrane</keyword>
<dbReference type="PANTHER" id="PTHR22776:SF97">
    <property type="entry name" value="RE01453P"/>
    <property type="match status" value="1"/>
</dbReference>
<name>A0A226EDM6_FOLCA</name>
<dbReference type="Pfam" id="PF01284">
    <property type="entry name" value="MARVEL"/>
    <property type="match status" value="1"/>
</dbReference>
<evidence type="ECO:0000256" key="5">
    <source>
        <dbReference type="PROSITE-ProRule" id="PRU00581"/>
    </source>
</evidence>
<evidence type="ECO:0000259" key="7">
    <source>
        <dbReference type="PROSITE" id="PS51225"/>
    </source>
</evidence>
<feature type="transmembrane region" description="Helical" evidence="6">
    <location>
        <begin position="117"/>
        <end position="138"/>
    </location>
</feature>
<feature type="transmembrane region" description="Helical" evidence="6">
    <location>
        <begin position="43"/>
        <end position="67"/>
    </location>
</feature>
<feature type="domain" description="MARVEL" evidence="7">
    <location>
        <begin position="7"/>
        <end position="142"/>
    </location>
</feature>
<feature type="transmembrane region" description="Helical" evidence="6">
    <location>
        <begin position="79"/>
        <end position="102"/>
    </location>
</feature>
<evidence type="ECO:0000256" key="6">
    <source>
        <dbReference type="SAM" id="Phobius"/>
    </source>
</evidence>
<reference evidence="8 9" key="1">
    <citation type="submission" date="2015-12" db="EMBL/GenBank/DDBJ databases">
        <title>The genome of Folsomia candida.</title>
        <authorList>
            <person name="Faddeeva A."/>
            <person name="Derks M.F."/>
            <person name="Anvar Y."/>
            <person name="Smit S."/>
            <person name="Van Straalen N."/>
            <person name="Roelofs D."/>
        </authorList>
    </citation>
    <scope>NUCLEOTIDE SEQUENCE [LARGE SCALE GENOMIC DNA]</scope>
    <source>
        <strain evidence="8 9">VU population</strain>
        <tissue evidence="8">Whole body</tissue>
    </source>
</reference>
<feature type="transmembrane region" description="Helical" evidence="6">
    <location>
        <begin position="12"/>
        <end position="31"/>
    </location>
</feature>
<protein>
    <recommendedName>
        <fullName evidence="7">MARVEL domain-containing protein</fullName>
    </recommendedName>
</protein>
<comment type="caution">
    <text evidence="8">The sequence shown here is derived from an EMBL/GenBank/DDBJ whole genome shotgun (WGS) entry which is preliminary data.</text>
</comment>
<sequence length="142" mass="16372">MALNTDRFGSRIGILKILTIVFGIITVGFIGYSYYDVEGLDEAYLSCVIICLIVSFLWALVIIFDVIHESESLKKLDMLFHMIATVFYLITLLCFVISLIKWRSGKRKTDYRLWQRIFAFIFGVITNAVYGYTALLLYHSTD</sequence>
<dbReference type="InterPro" id="IPR050578">
    <property type="entry name" value="MARVEL-CKLF_proteins"/>
</dbReference>
<organism evidence="8 9">
    <name type="scientific">Folsomia candida</name>
    <name type="common">Springtail</name>
    <dbReference type="NCBI Taxonomy" id="158441"/>
    <lineage>
        <taxon>Eukaryota</taxon>
        <taxon>Metazoa</taxon>
        <taxon>Ecdysozoa</taxon>
        <taxon>Arthropoda</taxon>
        <taxon>Hexapoda</taxon>
        <taxon>Collembola</taxon>
        <taxon>Entomobryomorpha</taxon>
        <taxon>Isotomoidea</taxon>
        <taxon>Isotomidae</taxon>
        <taxon>Proisotominae</taxon>
        <taxon>Folsomia</taxon>
    </lineage>
</organism>
<accession>A0A226EDM6</accession>
<gene>
    <name evidence="8" type="ORF">Fcan01_08590</name>
</gene>
<comment type="subcellular location">
    <subcellularLocation>
        <location evidence="1">Membrane</location>
        <topology evidence="1">Multi-pass membrane protein</topology>
    </subcellularLocation>
</comment>
<dbReference type="EMBL" id="LNIX01000004">
    <property type="protein sequence ID" value="OXA55338.1"/>
    <property type="molecule type" value="Genomic_DNA"/>
</dbReference>
<evidence type="ECO:0000256" key="4">
    <source>
        <dbReference type="ARBA" id="ARBA00023136"/>
    </source>
</evidence>